<evidence type="ECO:0000313" key="3">
    <source>
        <dbReference type="Proteomes" id="UP000231328"/>
    </source>
</evidence>
<dbReference type="Pfam" id="PF02463">
    <property type="entry name" value="SMC_N"/>
    <property type="match status" value="1"/>
</dbReference>
<dbReference type="RefSeq" id="WP_032657791.1">
    <property type="nucleotide sequence ID" value="NZ_CABGQU010000003.1"/>
</dbReference>
<reference evidence="2 3" key="1">
    <citation type="submission" date="2017-07" db="EMBL/GenBank/DDBJ databases">
        <title>Draft genome sequence of Enterobacter cloacae ST128, a clinical strain coproducing KPC-2 and NDM-1 carbapenemases.</title>
        <authorList>
            <person name="Li X."/>
        </authorList>
    </citation>
    <scope>NUCLEOTIDE SEQUENCE [LARGE SCALE GENOMIC DNA]</scope>
    <source>
        <strain evidence="2 3">HBY</strain>
    </source>
</reference>
<dbReference type="AlphaFoldDB" id="A0AAP8GIY4"/>
<dbReference type="PANTHER" id="PTHR43581:SF4">
    <property type="entry name" value="ATP_GTP PHOSPHATASE"/>
    <property type="match status" value="1"/>
</dbReference>
<proteinExistence type="predicted"/>
<sequence length="524" mass="59901">MAKRVKTDKPQNLSYRIKSINIEKLKGINNCPISFPEDKSVTAIMGINGSGKSTILHALSCVFKPLEKSSKENNRFSDFFTPHNENNWQDSKFSVVFRAGEIKYNGGTVSFEGIAIDDKKDIIYGKDKRWTPVYARRLERESIYIGLQNLATLADNTGASRYAEYKRVDIYEKTIKDKMILALNKILDADYKDLFECHTLKGNKKFIGMVKGDIEYTEHTMGAGEKRVFEIVKHVYSGKLNRNGYLIIDEIDVLLHERAFQELISFLIKESKAMCFEVVFTTHRESVINFKNQINIISIWNIGNGIEAYPGVSADALRQITDVEPDMVNVFVEDNLAKTAINILIESEGLNDKVDISLFGSAENSAVILSGLKLTEKRIDTSLAILDGDYYITPPEKTKMVNKVLSGTDKRVEKEEVLSRIFQFNLDITDVKGSPEKNHRLWFEAIDENGVTDNDKTMFVNLKKHSQSIGALTDYHDYYPELARRARLDNIEYKVLNFISKYSEKWDFYIRDIRVEIHKAIAVI</sequence>
<dbReference type="Gene3D" id="3.40.50.300">
    <property type="entry name" value="P-loop containing nucleotide triphosphate hydrolases"/>
    <property type="match status" value="1"/>
</dbReference>
<gene>
    <name evidence="2" type="ORF">CGZ54_22420</name>
</gene>
<evidence type="ECO:0000313" key="2">
    <source>
        <dbReference type="EMBL" id="PJG37418.1"/>
    </source>
</evidence>
<organism evidence="2 3">
    <name type="scientific">Enterobacter hormaechei</name>
    <dbReference type="NCBI Taxonomy" id="158836"/>
    <lineage>
        <taxon>Bacteria</taxon>
        <taxon>Pseudomonadati</taxon>
        <taxon>Pseudomonadota</taxon>
        <taxon>Gammaproteobacteria</taxon>
        <taxon>Enterobacterales</taxon>
        <taxon>Enterobacteriaceae</taxon>
        <taxon>Enterobacter</taxon>
        <taxon>Enterobacter cloacae complex</taxon>
    </lineage>
</organism>
<dbReference type="InterPro" id="IPR051396">
    <property type="entry name" value="Bact_Antivir_Def_Nuclease"/>
</dbReference>
<evidence type="ECO:0000259" key="1">
    <source>
        <dbReference type="SMART" id="SM00382"/>
    </source>
</evidence>
<dbReference type="PANTHER" id="PTHR43581">
    <property type="entry name" value="ATP/GTP PHOSPHATASE"/>
    <property type="match status" value="1"/>
</dbReference>
<comment type="caution">
    <text evidence="2">The sequence shown here is derived from an EMBL/GenBank/DDBJ whole genome shotgun (WGS) entry which is preliminary data.</text>
</comment>
<dbReference type="Proteomes" id="UP000231328">
    <property type="component" value="Unassembled WGS sequence"/>
</dbReference>
<protein>
    <submittedName>
        <fullName evidence="2">AAA family ATPase</fullName>
    </submittedName>
</protein>
<dbReference type="SUPFAM" id="SSF52540">
    <property type="entry name" value="P-loop containing nucleoside triphosphate hydrolases"/>
    <property type="match status" value="1"/>
</dbReference>
<dbReference type="InterPro" id="IPR003593">
    <property type="entry name" value="AAA+_ATPase"/>
</dbReference>
<dbReference type="SMART" id="SM00382">
    <property type="entry name" value="AAA"/>
    <property type="match status" value="1"/>
</dbReference>
<feature type="domain" description="AAA+ ATPase" evidence="1">
    <location>
        <begin position="38"/>
        <end position="313"/>
    </location>
</feature>
<dbReference type="InterPro" id="IPR003395">
    <property type="entry name" value="RecF/RecN/SMC_N"/>
</dbReference>
<accession>A0AAP8GIY4</accession>
<name>A0AAP8GIY4_9ENTR</name>
<dbReference type="EMBL" id="NMVR01000044">
    <property type="protein sequence ID" value="PJG37418.1"/>
    <property type="molecule type" value="Genomic_DNA"/>
</dbReference>
<dbReference type="InterPro" id="IPR027417">
    <property type="entry name" value="P-loop_NTPase"/>
</dbReference>